<dbReference type="PANTHER" id="PTHR43370:SF1">
    <property type="entry name" value="GUANOSINE ABC TRANSPORTER PERMEASE PROTEIN NUPQ"/>
    <property type="match status" value="1"/>
</dbReference>
<evidence type="ECO:0000313" key="9">
    <source>
        <dbReference type="Proteomes" id="UP000016412"/>
    </source>
</evidence>
<feature type="transmembrane region" description="Helical" evidence="6">
    <location>
        <begin position="201"/>
        <end position="220"/>
    </location>
</feature>
<dbReference type="EMBL" id="AUZJ01000009">
    <property type="protein sequence ID" value="ERF61598.1"/>
    <property type="molecule type" value="Genomic_DNA"/>
</dbReference>
<comment type="subcellular location">
    <subcellularLocation>
        <location evidence="1">Cell membrane</location>
        <topology evidence="1">Multi-pass membrane protein</topology>
    </subcellularLocation>
</comment>
<keyword evidence="10" id="KW-1185">Reference proteome</keyword>
<dbReference type="CDD" id="cd06580">
    <property type="entry name" value="TM_PBP1_transp_TpRbsC_like"/>
    <property type="match status" value="1"/>
</dbReference>
<evidence type="ECO:0000256" key="4">
    <source>
        <dbReference type="ARBA" id="ARBA00022989"/>
    </source>
</evidence>
<evidence type="ECO:0000313" key="7">
    <source>
        <dbReference type="EMBL" id="ERF61598.1"/>
    </source>
</evidence>
<dbReference type="InterPro" id="IPR001851">
    <property type="entry name" value="ABC_transp_permease"/>
</dbReference>
<feature type="transmembrane region" description="Helical" evidence="6">
    <location>
        <begin position="36"/>
        <end position="54"/>
    </location>
</feature>
<name>U2LED6_TRESO</name>
<keyword evidence="4 6" id="KW-1133">Transmembrane helix</keyword>
<feature type="transmembrane region" description="Helical" evidence="6">
    <location>
        <begin position="66"/>
        <end position="90"/>
    </location>
</feature>
<evidence type="ECO:0000313" key="10">
    <source>
        <dbReference type="Proteomes" id="UP000016646"/>
    </source>
</evidence>
<dbReference type="GO" id="GO:0022857">
    <property type="term" value="F:transmembrane transporter activity"/>
    <property type="evidence" value="ECO:0007669"/>
    <property type="project" value="InterPro"/>
</dbReference>
<evidence type="ECO:0000256" key="3">
    <source>
        <dbReference type="ARBA" id="ARBA00022692"/>
    </source>
</evidence>
<feature type="transmembrane region" description="Helical" evidence="6">
    <location>
        <begin position="102"/>
        <end position="131"/>
    </location>
</feature>
<sequence length="311" mass="33096">MWELFSQIFPYVIAYTIPMLVTSLGGLYSERSGVTNLGLEGLMLSGYFGSAFVIKLTENVLPHGAYTVLGLAAGMLCGMLVASLHAFASINLKADQTISGTAINMLAAALTVYVARLVTGSGNIPIVMGIVRDDIPFLSKIPVIGALFFSRSYWSTWLVLALWGFSFWLLYSTSFGLRLRACGEHPSAVESAGVNVHRMRWFGVLASGALSGLGGGVMLVTYSGEFNGSVAGLGFLSIAALIFGQWKPLGILGATFFFGFFTTLANVSQAIPALNVVPTVIFKVFPYIVTLVALVFSSKHMSAPAADGIPY</sequence>
<feature type="transmembrane region" description="Helical" evidence="6">
    <location>
        <begin position="277"/>
        <end position="296"/>
    </location>
</feature>
<evidence type="ECO:0000256" key="1">
    <source>
        <dbReference type="ARBA" id="ARBA00004651"/>
    </source>
</evidence>
<reference evidence="9 10" key="1">
    <citation type="submission" date="2013-08" db="EMBL/GenBank/DDBJ databases">
        <authorList>
            <person name="Durkin A.S."/>
            <person name="Haft D.R."/>
            <person name="McCorrison J."/>
            <person name="Torralba M."/>
            <person name="Gillis M."/>
            <person name="Haft D.H."/>
            <person name="Methe B."/>
            <person name="Sutton G."/>
            <person name="Nelson K.E."/>
        </authorList>
    </citation>
    <scope>NUCLEOTIDE SEQUENCE [LARGE SCALE GENOMIC DNA]</scope>
    <source>
        <strain evidence="8 10">ATCC 35536</strain>
        <strain evidence="7 9">VPI DR56BR1116</strain>
    </source>
</reference>
<proteinExistence type="predicted"/>
<organism evidence="7 9">
    <name type="scientific">Treponema socranskii subsp. socranskii VPI DR56BR1116 = ATCC 35536</name>
    <dbReference type="NCBI Taxonomy" id="1125725"/>
    <lineage>
        <taxon>Bacteria</taxon>
        <taxon>Pseudomonadati</taxon>
        <taxon>Spirochaetota</taxon>
        <taxon>Spirochaetia</taxon>
        <taxon>Spirochaetales</taxon>
        <taxon>Treponemataceae</taxon>
        <taxon>Treponema</taxon>
    </lineage>
</organism>
<feature type="transmembrane region" description="Helical" evidence="6">
    <location>
        <begin position="12"/>
        <end position="29"/>
    </location>
</feature>
<dbReference type="PATRIC" id="fig|1125725.3.peg.356"/>
<evidence type="ECO:0000256" key="6">
    <source>
        <dbReference type="SAM" id="Phobius"/>
    </source>
</evidence>
<dbReference type="GO" id="GO:0005886">
    <property type="term" value="C:plasma membrane"/>
    <property type="evidence" value="ECO:0007669"/>
    <property type="project" value="UniProtKB-SubCell"/>
</dbReference>
<dbReference type="PANTHER" id="PTHR43370">
    <property type="entry name" value="SUGAR ABC TRANSPORTER INTEGRAL MEMBRANE PROTEIN-RELATED"/>
    <property type="match status" value="1"/>
</dbReference>
<protein>
    <submittedName>
        <fullName evidence="7">Branched-chain amino acid ABC transporter, permease protein</fullName>
    </submittedName>
</protein>
<dbReference type="Proteomes" id="UP000016646">
    <property type="component" value="Unassembled WGS sequence"/>
</dbReference>
<keyword evidence="5 6" id="KW-0472">Membrane</keyword>
<dbReference type="OrthoDB" id="9792579at2"/>
<accession>U2LED6</accession>
<evidence type="ECO:0000256" key="5">
    <source>
        <dbReference type="ARBA" id="ARBA00023136"/>
    </source>
</evidence>
<gene>
    <name evidence="8" type="ORF">HMPREF0860_0044</name>
    <name evidence="7" type="ORF">HMPREF1325_2291</name>
</gene>
<feature type="transmembrane region" description="Helical" evidence="6">
    <location>
        <begin position="151"/>
        <end position="171"/>
    </location>
</feature>
<dbReference type="EMBL" id="AVQI01000050">
    <property type="protein sequence ID" value="ERK02656.1"/>
    <property type="molecule type" value="Genomic_DNA"/>
</dbReference>
<keyword evidence="2" id="KW-1003">Cell membrane</keyword>
<dbReference type="eggNOG" id="COG1079">
    <property type="taxonomic scope" value="Bacteria"/>
</dbReference>
<dbReference type="RefSeq" id="WP_021329475.1">
    <property type="nucleotide sequence ID" value="NZ_AUZJ01000009.1"/>
</dbReference>
<dbReference type="Pfam" id="PF02653">
    <property type="entry name" value="BPD_transp_2"/>
    <property type="match status" value="1"/>
</dbReference>
<comment type="caution">
    <text evidence="7">The sequence shown here is derived from an EMBL/GenBank/DDBJ whole genome shotgun (WGS) entry which is preliminary data.</text>
</comment>
<evidence type="ECO:0000256" key="2">
    <source>
        <dbReference type="ARBA" id="ARBA00022475"/>
    </source>
</evidence>
<dbReference type="STRING" id="1125725.HMPREF1325_2291"/>
<dbReference type="AlphaFoldDB" id="U2LED6"/>
<keyword evidence="3 6" id="KW-0812">Transmembrane</keyword>
<evidence type="ECO:0000313" key="8">
    <source>
        <dbReference type="EMBL" id="ERK02656.1"/>
    </source>
</evidence>
<dbReference type="Proteomes" id="UP000016412">
    <property type="component" value="Unassembled WGS sequence"/>
</dbReference>